<reference evidence="5 6" key="1">
    <citation type="submission" date="2018-06" db="EMBL/GenBank/DDBJ databases">
        <authorList>
            <consortium name="Pathogen Informatics"/>
            <person name="Doyle S."/>
        </authorList>
    </citation>
    <scope>NUCLEOTIDE SEQUENCE [LARGE SCALE GENOMIC DNA]</scope>
    <source>
        <strain evidence="5 6">NCTC1934</strain>
    </source>
</reference>
<dbReference type="CDD" id="cd02440">
    <property type="entry name" value="AdoMet_MTases"/>
    <property type="match status" value="1"/>
</dbReference>
<dbReference type="SUPFAM" id="SSF53335">
    <property type="entry name" value="S-adenosyl-L-methionine-dependent methyltransferases"/>
    <property type="match status" value="1"/>
</dbReference>
<dbReference type="AlphaFoldDB" id="A0A379JHI1"/>
<evidence type="ECO:0000259" key="4">
    <source>
        <dbReference type="Pfam" id="PF08241"/>
    </source>
</evidence>
<gene>
    <name evidence="5" type="primary">bioC_4</name>
    <name evidence="5" type="ORF">NCTC1934_05329</name>
</gene>
<protein>
    <submittedName>
        <fullName evidence="5">Malonyl-CoA O-methyltransferase BioC</fullName>
        <ecNumber evidence="5">2.1.1.197</ecNumber>
    </submittedName>
</protein>
<keyword evidence="1 5" id="KW-0489">Methyltransferase</keyword>
<dbReference type="InterPro" id="IPR013216">
    <property type="entry name" value="Methyltransf_11"/>
</dbReference>
<dbReference type="STRING" id="1406858.GCA_000710895_03850"/>
<evidence type="ECO:0000256" key="3">
    <source>
        <dbReference type="ARBA" id="ARBA00022691"/>
    </source>
</evidence>
<evidence type="ECO:0000256" key="2">
    <source>
        <dbReference type="ARBA" id="ARBA00022679"/>
    </source>
</evidence>
<sequence length="247" mass="27221">MATARRAAQDVAMPSFADFDRRHYRTVDVATGYDGWADTYENTVLDAMDLALLARLRRPDWARVRRAADLGCGTGRTGDWLRRQGTARVDGIDLSAGMLAWARERGVHASLTHGDVRETGWDGGAYDLVIASLIDEHLPALPPLYREARRLATPGGLFVLVSYHPQFMMVAGMPTHYTSDAGEPLAISTHLHRVSDHVSAGTASGWRLVELAESTIDDTWIDAKPKWAELRGHPFTMASVWVAGEPE</sequence>
<keyword evidence="3" id="KW-0949">S-adenosyl-L-methionine</keyword>
<evidence type="ECO:0000313" key="6">
    <source>
        <dbReference type="Proteomes" id="UP000255467"/>
    </source>
</evidence>
<dbReference type="GO" id="GO:0032259">
    <property type="term" value="P:methylation"/>
    <property type="evidence" value="ECO:0007669"/>
    <property type="project" value="UniProtKB-KW"/>
</dbReference>
<keyword evidence="2 5" id="KW-0808">Transferase</keyword>
<evidence type="ECO:0000313" key="5">
    <source>
        <dbReference type="EMBL" id="SUD48002.1"/>
    </source>
</evidence>
<proteinExistence type="predicted"/>
<evidence type="ECO:0000256" key="1">
    <source>
        <dbReference type="ARBA" id="ARBA00022603"/>
    </source>
</evidence>
<accession>A0A379JHI1</accession>
<organism evidence="5 6">
    <name type="scientific">Nocardia otitidiscaviarum</name>
    <dbReference type="NCBI Taxonomy" id="1823"/>
    <lineage>
        <taxon>Bacteria</taxon>
        <taxon>Bacillati</taxon>
        <taxon>Actinomycetota</taxon>
        <taxon>Actinomycetes</taxon>
        <taxon>Mycobacteriales</taxon>
        <taxon>Nocardiaceae</taxon>
        <taxon>Nocardia</taxon>
    </lineage>
</organism>
<dbReference type="InterPro" id="IPR029063">
    <property type="entry name" value="SAM-dependent_MTases_sf"/>
</dbReference>
<dbReference type="PANTHER" id="PTHR43464">
    <property type="entry name" value="METHYLTRANSFERASE"/>
    <property type="match status" value="1"/>
</dbReference>
<dbReference type="Gene3D" id="3.40.50.150">
    <property type="entry name" value="Vaccinia Virus protein VP39"/>
    <property type="match status" value="1"/>
</dbReference>
<name>A0A379JHI1_9NOCA</name>
<dbReference type="Proteomes" id="UP000255467">
    <property type="component" value="Unassembled WGS sequence"/>
</dbReference>
<dbReference type="Pfam" id="PF08241">
    <property type="entry name" value="Methyltransf_11"/>
    <property type="match status" value="1"/>
</dbReference>
<dbReference type="GO" id="GO:0008757">
    <property type="term" value="F:S-adenosylmethionine-dependent methyltransferase activity"/>
    <property type="evidence" value="ECO:0007669"/>
    <property type="project" value="InterPro"/>
</dbReference>
<dbReference type="GO" id="GO:0102130">
    <property type="term" value="F:malonyl-CoA methyltransferase activity"/>
    <property type="evidence" value="ECO:0007669"/>
    <property type="project" value="UniProtKB-EC"/>
</dbReference>
<dbReference type="EMBL" id="UGRY01000004">
    <property type="protein sequence ID" value="SUD48002.1"/>
    <property type="molecule type" value="Genomic_DNA"/>
</dbReference>
<dbReference type="EC" id="2.1.1.197" evidence="5"/>
<keyword evidence="6" id="KW-1185">Reference proteome</keyword>
<feature type="domain" description="Methyltransferase type 11" evidence="4">
    <location>
        <begin position="69"/>
        <end position="160"/>
    </location>
</feature>
<dbReference type="RefSeq" id="WP_255222048.1">
    <property type="nucleotide sequence ID" value="NZ_UGRY01000004.1"/>
</dbReference>
<dbReference type="PANTHER" id="PTHR43464:SF19">
    <property type="entry name" value="UBIQUINONE BIOSYNTHESIS O-METHYLTRANSFERASE, MITOCHONDRIAL"/>
    <property type="match status" value="1"/>
</dbReference>